<dbReference type="SFLD" id="SFLDG01084">
    <property type="entry name" value="Uncharacterised_Radical_SAM_Su"/>
    <property type="match status" value="1"/>
</dbReference>
<dbReference type="GO" id="GO:0016829">
    <property type="term" value="F:lyase activity"/>
    <property type="evidence" value="ECO:0007669"/>
    <property type="project" value="UniProtKB-KW"/>
</dbReference>
<evidence type="ECO:0000256" key="1">
    <source>
        <dbReference type="ARBA" id="ARBA00022723"/>
    </source>
</evidence>
<evidence type="ECO:0000256" key="2">
    <source>
        <dbReference type="ARBA" id="ARBA00023004"/>
    </source>
</evidence>
<name>D4LDX5_RUMC1</name>
<dbReference type="AlphaFoldDB" id="D4LDX5"/>
<keyword evidence="3" id="KW-0411">Iron-sulfur</keyword>
<reference evidence="4" key="2">
    <citation type="submission" date="2010-03" db="EMBL/GenBank/DDBJ databases">
        <authorList>
            <person name="Pajon A."/>
        </authorList>
    </citation>
    <scope>NUCLEOTIDE SEQUENCE</scope>
    <source>
        <strain evidence="4">Type strain: 18P13</strain>
    </source>
</reference>
<organism evidence="4 5">
    <name type="scientific">Ruminococcus champanellensis (strain DSM 18848 / JCM 17042 / KCTC 15320 / 18P13)</name>
    <dbReference type="NCBI Taxonomy" id="213810"/>
    <lineage>
        <taxon>Bacteria</taxon>
        <taxon>Bacillati</taxon>
        <taxon>Bacillota</taxon>
        <taxon>Clostridia</taxon>
        <taxon>Eubacteriales</taxon>
        <taxon>Oscillospiraceae</taxon>
        <taxon>Ruminococcus</taxon>
    </lineage>
</organism>
<keyword evidence="2" id="KW-0408">Iron</keyword>
<accession>D4LDX5</accession>
<proteinExistence type="predicted"/>
<dbReference type="Proteomes" id="UP000007054">
    <property type="component" value="Chromosome"/>
</dbReference>
<dbReference type="SFLD" id="SFLDS00029">
    <property type="entry name" value="Radical_SAM"/>
    <property type="match status" value="1"/>
</dbReference>
<dbReference type="PANTHER" id="PTHR43432">
    <property type="entry name" value="SLR0285 PROTEIN"/>
    <property type="match status" value="1"/>
</dbReference>
<dbReference type="PANTHER" id="PTHR43432:SF3">
    <property type="entry name" value="SLR0285 PROTEIN"/>
    <property type="match status" value="1"/>
</dbReference>
<keyword evidence="4" id="KW-0456">Lyase</keyword>
<dbReference type="BioCyc" id="RCHA213810:RUM_RS08530-MONOMER"/>
<dbReference type="KEGG" id="rch:RUM_17560"/>
<dbReference type="GO" id="GO:0046872">
    <property type="term" value="F:metal ion binding"/>
    <property type="evidence" value="ECO:0007669"/>
    <property type="project" value="UniProtKB-KW"/>
</dbReference>
<dbReference type="STRING" id="213810.RUM_17560"/>
<evidence type="ECO:0000313" key="5">
    <source>
        <dbReference type="Proteomes" id="UP000007054"/>
    </source>
</evidence>
<dbReference type="GO" id="GO:0051536">
    <property type="term" value="F:iron-sulfur cluster binding"/>
    <property type="evidence" value="ECO:0007669"/>
    <property type="project" value="UniProtKB-KW"/>
</dbReference>
<keyword evidence="1" id="KW-0479">Metal-binding</keyword>
<dbReference type="InterPro" id="IPR040086">
    <property type="entry name" value="MJ0683-like"/>
</dbReference>
<gene>
    <name evidence="4" type="ordered locus">RUM_17560</name>
</gene>
<evidence type="ECO:0000313" key="4">
    <source>
        <dbReference type="EMBL" id="CBL17820.1"/>
    </source>
</evidence>
<dbReference type="EMBL" id="FP929052">
    <property type="protein sequence ID" value="CBL17820.1"/>
    <property type="molecule type" value="Genomic_DNA"/>
</dbReference>
<evidence type="ECO:0000256" key="3">
    <source>
        <dbReference type="ARBA" id="ARBA00023014"/>
    </source>
</evidence>
<reference evidence="4" key="1">
    <citation type="submission" date="2010-03" db="EMBL/GenBank/DDBJ databases">
        <title>The genome sequence of Ruminococcus sp. 18P13.</title>
        <authorList>
            <consortium name="metaHIT consortium -- http://www.metahit.eu/"/>
            <person name="Pajon A."/>
            <person name="Turner K."/>
            <person name="Parkhill J."/>
            <person name="Bernalier A."/>
        </authorList>
    </citation>
    <scope>NUCLEOTIDE SEQUENCE [LARGE SCALE GENOMIC DNA]</scope>
    <source>
        <strain evidence="4">Type strain: 18P13</strain>
    </source>
</reference>
<sequence length="341" mass="39199">MIRCGSQCLTCDYPIHMDTYKGCGHGCVYCYVKHKYSIADVQPIDTRKSLRNFVNGGRNFETKWCDWDIPIHWGANSDPFQPAESIHRKSLECLKIFAETGYPVIISTKNPGMLLDPEYSMLLERCRAVLQVSMACDRYDKLEPGAPTFQSRLEAVRGLRDKVERIVVRVRPYFPDCQVDILREIPRIADAGAYGISVSAFYSQRKQVGMTRYGNAYQFDNDFLYPLYKELKSECHKHGIRFLCSECGLDHMGDSLNCCGCEGLEGFRPNTFNVSHLAYDKPQPAATEAMKQTDTYQPFKAIGQNQKWALRCKNKSFEQLMYEIGGERIEWLRTQKEKYNG</sequence>
<dbReference type="HOGENOM" id="CLU_812914_0_0_9"/>
<dbReference type="PATRIC" id="fig|213810.4.peg.1628"/>
<keyword evidence="5" id="KW-1185">Reference proteome</keyword>
<dbReference type="InterPro" id="IPR007197">
    <property type="entry name" value="rSAM"/>
</dbReference>
<protein>
    <submittedName>
        <fullName evidence="4">DNA repair photolyase</fullName>
    </submittedName>
</protein>
<dbReference type="Gene3D" id="3.80.30.30">
    <property type="match status" value="1"/>
</dbReference>